<evidence type="ECO:0000256" key="1">
    <source>
        <dbReference type="SAM" id="Phobius"/>
    </source>
</evidence>
<dbReference type="EMBL" id="SNXR01000012">
    <property type="protein sequence ID" value="TDP59992.1"/>
    <property type="molecule type" value="Genomic_DNA"/>
</dbReference>
<gene>
    <name evidence="2" type="ORF">BC748_0963</name>
</gene>
<sequence>MATIGLIICVLILIGLIYYHVKYKKPFVNYDDNIYEKMTTLRFYFMLIFLILVLIFLHLKKYNLI</sequence>
<keyword evidence="3" id="KW-1185">Reference proteome</keyword>
<evidence type="ECO:0000313" key="3">
    <source>
        <dbReference type="Proteomes" id="UP000295260"/>
    </source>
</evidence>
<accession>A0A4V3CSC0</accession>
<feature type="transmembrane region" description="Helical" evidence="1">
    <location>
        <begin position="5"/>
        <end position="21"/>
    </location>
</feature>
<feature type="transmembrane region" description="Helical" evidence="1">
    <location>
        <begin position="41"/>
        <end position="59"/>
    </location>
</feature>
<dbReference type="Proteomes" id="UP000295260">
    <property type="component" value="Unassembled WGS sequence"/>
</dbReference>
<keyword evidence="1" id="KW-0472">Membrane</keyword>
<evidence type="ECO:0000313" key="2">
    <source>
        <dbReference type="EMBL" id="TDP59992.1"/>
    </source>
</evidence>
<keyword evidence="1" id="KW-0812">Transmembrane</keyword>
<comment type="caution">
    <text evidence="2">The sequence shown here is derived from an EMBL/GenBank/DDBJ whole genome shotgun (WGS) entry which is preliminary data.</text>
</comment>
<dbReference type="AlphaFoldDB" id="A0A4V3CSC0"/>
<organism evidence="2 3">
    <name type="scientific">Flavobacterium dankookense</name>
    <dbReference type="NCBI Taxonomy" id="706186"/>
    <lineage>
        <taxon>Bacteria</taxon>
        <taxon>Pseudomonadati</taxon>
        <taxon>Bacteroidota</taxon>
        <taxon>Flavobacteriia</taxon>
        <taxon>Flavobacteriales</taxon>
        <taxon>Flavobacteriaceae</taxon>
        <taxon>Flavobacterium</taxon>
    </lineage>
</organism>
<proteinExistence type="predicted"/>
<keyword evidence="1" id="KW-1133">Transmembrane helix</keyword>
<name>A0A4V3CSC0_9FLAO</name>
<evidence type="ECO:0008006" key="4">
    <source>
        <dbReference type="Google" id="ProtNLM"/>
    </source>
</evidence>
<reference evidence="2 3" key="1">
    <citation type="submission" date="2019-03" db="EMBL/GenBank/DDBJ databases">
        <title>Genomic Encyclopedia of Archaeal and Bacterial Type Strains, Phase II (KMG-II): from individual species to whole genera.</title>
        <authorList>
            <person name="Goeker M."/>
        </authorList>
    </citation>
    <scope>NUCLEOTIDE SEQUENCE [LARGE SCALE GENOMIC DNA]</scope>
    <source>
        <strain evidence="2 3">DSM 25687</strain>
    </source>
</reference>
<protein>
    <recommendedName>
        <fullName evidence="4">Immunity protein 17 of polymorphic toxin system</fullName>
    </recommendedName>
</protein>